<dbReference type="Gene3D" id="3.40.710.10">
    <property type="entry name" value="DD-peptidase/beta-lactamase superfamily"/>
    <property type="match status" value="1"/>
</dbReference>
<sequence length="304" mass="33527">MNYEEVLRAIAGEIEPLRNVGRQADYIPALAKVNPDRFGICITTVDGEIFERGDVDERFSIQSVTKVFSLSMALSLMGEKLWERVGKEPSGAAFNSLIQLELDRGIPRNPFINAGAIVLADVLMSALAEPEADYLAFVREIAGDDTVGYDRDVAASEREKGYINAAIANMLKYYGNLENDIEEVLRFYFLQCSVEMSCRQLSRAFLPFADRKSDFAFGNVRLTSSQVKRINAVMQTCGFYNDAGEYSYLVGLPGKSGVGGGIGAVYPGRYSVATWSPRLNEKGNSVMGMKALELLTTYTSESIF</sequence>
<dbReference type="InterPro" id="IPR015868">
    <property type="entry name" value="Glutaminase"/>
</dbReference>
<name>A0A4P7W0U7_9BACT</name>
<feature type="binding site" evidence="6">
    <location>
        <position position="188"/>
    </location>
    <ligand>
        <name>substrate</name>
    </ligand>
</feature>
<dbReference type="SUPFAM" id="SSF56601">
    <property type="entry name" value="beta-lactamase/transpeptidase-like"/>
    <property type="match status" value="1"/>
</dbReference>
<evidence type="ECO:0000256" key="3">
    <source>
        <dbReference type="ARBA" id="ARBA00012918"/>
    </source>
</evidence>
<dbReference type="EMBL" id="CP039396">
    <property type="protein sequence ID" value="QCD41483.1"/>
    <property type="molecule type" value="Genomic_DNA"/>
</dbReference>
<dbReference type="InterPro" id="IPR012338">
    <property type="entry name" value="Beta-lactam/transpept-like"/>
</dbReference>
<dbReference type="GO" id="GO:0004359">
    <property type="term" value="F:glutaminase activity"/>
    <property type="evidence" value="ECO:0007669"/>
    <property type="project" value="UniProtKB-UniRule"/>
</dbReference>
<feature type="binding site" evidence="6">
    <location>
        <position position="240"/>
    </location>
    <ligand>
        <name>substrate</name>
    </ligand>
</feature>
<comment type="catalytic activity">
    <reaction evidence="5 6">
        <text>L-glutamine + H2O = L-glutamate + NH4(+)</text>
        <dbReference type="Rhea" id="RHEA:15889"/>
        <dbReference type="ChEBI" id="CHEBI:15377"/>
        <dbReference type="ChEBI" id="CHEBI:28938"/>
        <dbReference type="ChEBI" id="CHEBI:29985"/>
        <dbReference type="ChEBI" id="CHEBI:58359"/>
        <dbReference type="EC" id="3.5.1.2"/>
    </reaction>
</comment>
<dbReference type="RefSeq" id="WP_136414179.1">
    <property type="nucleotide sequence ID" value="NZ_CAXHQF010000009.1"/>
</dbReference>
<accession>A0A4P7W0U7</accession>
<keyword evidence="4 6" id="KW-0378">Hydrolase</keyword>
<evidence type="ECO:0000256" key="4">
    <source>
        <dbReference type="ARBA" id="ARBA00022801"/>
    </source>
</evidence>
<dbReference type="EC" id="3.5.1.2" evidence="3 6"/>
<evidence type="ECO:0000313" key="7">
    <source>
        <dbReference type="EMBL" id="QCD41483.1"/>
    </source>
</evidence>
<dbReference type="AlphaFoldDB" id="A0A4P7W0U7"/>
<protein>
    <recommendedName>
        <fullName evidence="3 6">Glutaminase</fullName>
        <ecNumber evidence="3 6">3.5.1.2</ecNumber>
    </recommendedName>
</protein>
<evidence type="ECO:0000256" key="2">
    <source>
        <dbReference type="ARBA" id="ARBA00011881"/>
    </source>
</evidence>
<comment type="similarity">
    <text evidence="1 6">Belongs to the glutaminase family.</text>
</comment>
<dbReference type="NCBIfam" id="NF002133">
    <property type="entry name" value="PRK00971.1-2"/>
    <property type="match status" value="1"/>
</dbReference>
<evidence type="ECO:0000256" key="1">
    <source>
        <dbReference type="ARBA" id="ARBA00011076"/>
    </source>
</evidence>
<comment type="subunit">
    <text evidence="2 6">Homotetramer.</text>
</comment>
<proteinExistence type="inferred from homology"/>
<evidence type="ECO:0000313" key="8">
    <source>
        <dbReference type="Proteomes" id="UP000297149"/>
    </source>
</evidence>
<feature type="binding site" evidence="6">
    <location>
        <position position="164"/>
    </location>
    <ligand>
        <name>substrate</name>
    </ligand>
</feature>
<feature type="binding site" evidence="6">
    <location>
        <position position="113"/>
    </location>
    <ligand>
        <name>substrate</name>
    </ligand>
</feature>
<dbReference type="KEGG" id="ddb:E7747_03685"/>
<feature type="binding site" evidence="6">
    <location>
        <position position="63"/>
    </location>
    <ligand>
        <name>substrate</name>
    </ligand>
</feature>
<dbReference type="Pfam" id="PF04960">
    <property type="entry name" value="Glutaminase"/>
    <property type="match status" value="1"/>
</dbReference>
<evidence type="ECO:0000256" key="5">
    <source>
        <dbReference type="ARBA" id="ARBA00049534"/>
    </source>
</evidence>
<reference evidence="8" key="1">
    <citation type="submission" date="2019-02" db="EMBL/GenBank/DDBJ databases">
        <title>Isolation and identification of novel species under the genus Muribaculum.</title>
        <authorList>
            <person name="Miyake S."/>
            <person name="Ding Y."/>
            <person name="Low A."/>
            <person name="Soh M."/>
            <person name="Seedorf H."/>
        </authorList>
    </citation>
    <scope>NUCLEOTIDE SEQUENCE [LARGE SCALE GENOMIC DNA]</scope>
    <source>
        <strain evidence="8">H5</strain>
    </source>
</reference>
<evidence type="ECO:0000256" key="6">
    <source>
        <dbReference type="HAMAP-Rule" id="MF_00313"/>
    </source>
</evidence>
<dbReference type="GO" id="GO:0006543">
    <property type="term" value="P:L-glutamine catabolic process"/>
    <property type="evidence" value="ECO:0007669"/>
    <property type="project" value="TreeGrafter"/>
</dbReference>
<gene>
    <name evidence="6" type="primary">glsA</name>
    <name evidence="7" type="ORF">E7747_03685</name>
</gene>
<dbReference type="HAMAP" id="MF_00313">
    <property type="entry name" value="Glutaminase"/>
    <property type="match status" value="1"/>
</dbReference>
<feature type="binding site" evidence="6">
    <location>
        <position position="258"/>
    </location>
    <ligand>
        <name>substrate</name>
    </ligand>
</feature>
<dbReference type="FunFam" id="3.40.710.10:FF:000005">
    <property type="entry name" value="Glutaminase"/>
    <property type="match status" value="1"/>
</dbReference>
<dbReference type="NCBIfam" id="TIGR03814">
    <property type="entry name" value="Gln_ase"/>
    <property type="match status" value="1"/>
</dbReference>
<dbReference type="PANTHER" id="PTHR12544">
    <property type="entry name" value="GLUTAMINASE"/>
    <property type="match status" value="1"/>
</dbReference>
<feature type="binding site" evidence="6">
    <location>
        <position position="157"/>
    </location>
    <ligand>
        <name>substrate</name>
    </ligand>
</feature>
<dbReference type="PANTHER" id="PTHR12544:SF29">
    <property type="entry name" value="GLUTAMINASE"/>
    <property type="match status" value="1"/>
</dbReference>
<keyword evidence="8" id="KW-1185">Reference proteome</keyword>
<organism evidence="7 8">
    <name type="scientific">Duncaniella dubosii</name>
    <dbReference type="NCBI Taxonomy" id="2518971"/>
    <lineage>
        <taxon>Bacteria</taxon>
        <taxon>Pseudomonadati</taxon>
        <taxon>Bacteroidota</taxon>
        <taxon>Bacteroidia</taxon>
        <taxon>Bacteroidales</taxon>
        <taxon>Muribaculaceae</taxon>
        <taxon>Duncaniella</taxon>
    </lineage>
</organism>
<keyword evidence="6" id="KW-0007">Acetylation</keyword>
<dbReference type="Proteomes" id="UP000297149">
    <property type="component" value="Chromosome"/>
</dbReference>
<dbReference type="GO" id="GO:0006537">
    <property type="term" value="P:glutamate biosynthetic process"/>
    <property type="evidence" value="ECO:0007669"/>
    <property type="project" value="TreeGrafter"/>
</dbReference>